<evidence type="ECO:0000256" key="1">
    <source>
        <dbReference type="SAM" id="MobiDB-lite"/>
    </source>
</evidence>
<protein>
    <recommendedName>
        <fullName evidence="4">CHCH domain-containing protein</fullName>
    </recommendedName>
</protein>
<dbReference type="PANTHER" id="PTHR13523:SF2">
    <property type="entry name" value="COILED-COIL-HELIX-COILED-COIL-HELIX DOMAIN CONTAINING 2, ISOFORM A-RELATED"/>
    <property type="match status" value="1"/>
</dbReference>
<dbReference type="OrthoDB" id="1106148at2759"/>
<dbReference type="GO" id="GO:0005634">
    <property type="term" value="C:nucleus"/>
    <property type="evidence" value="ECO:0007669"/>
    <property type="project" value="TreeGrafter"/>
</dbReference>
<dbReference type="GO" id="GO:0007005">
    <property type="term" value="P:mitochondrion organization"/>
    <property type="evidence" value="ECO:0007669"/>
    <property type="project" value="InterPro"/>
</dbReference>
<feature type="region of interest" description="Disordered" evidence="1">
    <location>
        <begin position="1"/>
        <end position="72"/>
    </location>
</feature>
<accession>A0A5N5X8P5</accession>
<dbReference type="InterPro" id="IPR055304">
    <property type="entry name" value="CHCHD2/10-like"/>
</dbReference>
<feature type="region of interest" description="Disordered" evidence="1">
    <location>
        <begin position="92"/>
        <end position="114"/>
    </location>
</feature>
<evidence type="ECO:0000313" key="2">
    <source>
        <dbReference type="EMBL" id="KAB8077089.1"/>
    </source>
</evidence>
<dbReference type="AlphaFoldDB" id="A0A5N5X8P5"/>
<dbReference type="EMBL" id="ML732172">
    <property type="protein sequence ID" value="KAB8077089.1"/>
    <property type="molecule type" value="Genomic_DNA"/>
</dbReference>
<dbReference type="Proteomes" id="UP000326565">
    <property type="component" value="Unassembled WGS sequence"/>
</dbReference>
<reference evidence="2 3" key="1">
    <citation type="submission" date="2019-04" db="EMBL/GenBank/DDBJ databases">
        <title>Friends and foes A comparative genomics study of 23 Aspergillus species from section Flavi.</title>
        <authorList>
            <consortium name="DOE Joint Genome Institute"/>
            <person name="Kjaerbolling I."/>
            <person name="Vesth T."/>
            <person name="Frisvad J.C."/>
            <person name="Nybo J.L."/>
            <person name="Theobald S."/>
            <person name="Kildgaard S."/>
            <person name="Isbrandt T."/>
            <person name="Kuo A."/>
            <person name="Sato A."/>
            <person name="Lyhne E.K."/>
            <person name="Kogle M.E."/>
            <person name="Wiebenga A."/>
            <person name="Kun R.S."/>
            <person name="Lubbers R.J."/>
            <person name="Makela M.R."/>
            <person name="Barry K."/>
            <person name="Chovatia M."/>
            <person name="Clum A."/>
            <person name="Daum C."/>
            <person name="Haridas S."/>
            <person name="He G."/>
            <person name="LaButti K."/>
            <person name="Lipzen A."/>
            <person name="Mondo S."/>
            <person name="Riley R."/>
            <person name="Salamov A."/>
            <person name="Simmons B.A."/>
            <person name="Magnuson J.K."/>
            <person name="Henrissat B."/>
            <person name="Mortensen U.H."/>
            <person name="Larsen T.O."/>
            <person name="Devries R.P."/>
            <person name="Grigoriev I.V."/>
            <person name="Machida M."/>
            <person name="Baker S.E."/>
            <person name="Andersen M.R."/>
        </authorList>
    </citation>
    <scope>NUCLEOTIDE SEQUENCE [LARGE SCALE GENOMIC DNA]</scope>
    <source>
        <strain evidence="2 3">CBS 151.66</strain>
    </source>
</reference>
<proteinExistence type="predicted"/>
<sequence length="174" mass="17830">MPRQRRGAAPTPARSAPTRPTAAPARPAAAPSAQQSQPHSTAAHPHTTPQQTYPHPPQAAPVQQSAGPGLFGQMASTAAGVAVGSSIGHAIGGFFSGGSSAPAEPQQAAPAEAQPMDAGLWQSNTAANSSYGNPACETDIRNFRQCMDENQGNMGICGWYLDQLKACQAAAKPY</sequence>
<feature type="compositionally biased region" description="Low complexity" evidence="1">
    <location>
        <begin position="97"/>
        <end position="114"/>
    </location>
</feature>
<name>A0A5N5X8P5_9EURO</name>
<organism evidence="2 3">
    <name type="scientific">Aspergillus leporis</name>
    <dbReference type="NCBI Taxonomy" id="41062"/>
    <lineage>
        <taxon>Eukaryota</taxon>
        <taxon>Fungi</taxon>
        <taxon>Dikarya</taxon>
        <taxon>Ascomycota</taxon>
        <taxon>Pezizomycotina</taxon>
        <taxon>Eurotiomycetes</taxon>
        <taxon>Eurotiomycetidae</taxon>
        <taxon>Eurotiales</taxon>
        <taxon>Aspergillaceae</taxon>
        <taxon>Aspergillus</taxon>
        <taxon>Aspergillus subgen. Circumdati</taxon>
    </lineage>
</organism>
<dbReference type="PANTHER" id="PTHR13523">
    <property type="entry name" value="COILED-COIL-HELIX-COILED-COIL-HELIX DOMAIN CONTAINING 2/NUR77"/>
    <property type="match status" value="1"/>
</dbReference>
<keyword evidence="3" id="KW-1185">Reference proteome</keyword>
<dbReference type="GO" id="GO:0005739">
    <property type="term" value="C:mitochondrion"/>
    <property type="evidence" value="ECO:0007669"/>
    <property type="project" value="TreeGrafter"/>
</dbReference>
<gene>
    <name evidence="2" type="ORF">BDV29DRAFT_168690</name>
</gene>
<evidence type="ECO:0000313" key="3">
    <source>
        <dbReference type="Proteomes" id="UP000326565"/>
    </source>
</evidence>
<feature type="compositionally biased region" description="Low complexity" evidence="1">
    <location>
        <begin position="8"/>
        <end position="53"/>
    </location>
</feature>
<evidence type="ECO:0008006" key="4">
    <source>
        <dbReference type="Google" id="ProtNLM"/>
    </source>
</evidence>